<dbReference type="PANTHER" id="PTHR33067:SF9">
    <property type="entry name" value="RNA-DIRECTED DNA POLYMERASE"/>
    <property type="match status" value="1"/>
</dbReference>
<dbReference type="AlphaFoldDB" id="A0A6P4C654"/>
<feature type="region of interest" description="Disordered" evidence="1">
    <location>
        <begin position="66"/>
        <end position="92"/>
    </location>
</feature>
<reference evidence="3" key="2">
    <citation type="submission" date="2025-08" db="UniProtKB">
        <authorList>
            <consortium name="RefSeq"/>
        </authorList>
    </citation>
    <scope>IDENTIFICATION</scope>
    <source>
        <tissue evidence="3">Whole plant</tissue>
    </source>
</reference>
<dbReference type="PANTHER" id="PTHR33067">
    <property type="entry name" value="RNA-DIRECTED DNA POLYMERASE-RELATED"/>
    <property type="match status" value="1"/>
</dbReference>
<gene>
    <name evidence="3" type="primary">LOC107470082</name>
</gene>
<dbReference type="Gene3D" id="2.40.70.10">
    <property type="entry name" value="Acid Proteases"/>
    <property type="match status" value="1"/>
</dbReference>
<dbReference type="Proteomes" id="UP000515211">
    <property type="component" value="Chromosome 10"/>
</dbReference>
<organism evidence="2 3">
    <name type="scientific">Arachis duranensis</name>
    <name type="common">Wild peanut</name>
    <dbReference type="NCBI Taxonomy" id="130453"/>
    <lineage>
        <taxon>Eukaryota</taxon>
        <taxon>Viridiplantae</taxon>
        <taxon>Streptophyta</taxon>
        <taxon>Embryophyta</taxon>
        <taxon>Tracheophyta</taxon>
        <taxon>Spermatophyta</taxon>
        <taxon>Magnoliopsida</taxon>
        <taxon>eudicotyledons</taxon>
        <taxon>Gunneridae</taxon>
        <taxon>Pentapetalae</taxon>
        <taxon>rosids</taxon>
        <taxon>fabids</taxon>
        <taxon>Fabales</taxon>
        <taxon>Fabaceae</taxon>
        <taxon>Papilionoideae</taxon>
        <taxon>50 kb inversion clade</taxon>
        <taxon>dalbergioids sensu lato</taxon>
        <taxon>Dalbergieae</taxon>
        <taxon>Pterocarpus clade</taxon>
        <taxon>Arachis</taxon>
    </lineage>
</organism>
<accession>A0A6P4C654</accession>
<evidence type="ECO:0000313" key="3">
    <source>
        <dbReference type="RefSeq" id="XP_015944945.1"/>
    </source>
</evidence>
<evidence type="ECO:0000313" key="2">
    <source>
        <dbReference type="Proteomes" id="UP000515211"/>
    </source>
</evidence>
<feature type="compositionally biased region" description="Basic and acidic residues" evidence="1">
    <location>
        <begin position="66"/>
        <end position="78"/>
    </location>
</feature>
<protein>
    <submittedName>
        <fullName evidence="3">Uncharacterized protein LOC107470082</fullName>
    </submittedName>
</protein>
<dbReference type="KEGG" id="adu:107470082"/>
<name>A0A6P4C654_ARADU</name>
<proteinExistence type="predicted"/>
<reference evidence="2" key="1">
    <citation type="journal article" date="2016" name="Nat. Genet.">
        <title>The genome sequences of Arachis duranensis and Arachis ipaensis, the diploid ancestors of cultivated peanut.</title>
        <authorList>
            <person name="Bertioli D.J."/>
            <person name="Cannon S.B."/>
            <person name="Froenicke L."/>
            <person name="Huang G."/>
            <person name="Farmer A.D."/>
            <person name="Cannon E.K."/>
            <person name="Liu X."/>
            <person name="Gao D."/>
            <person name="Clevenger J."/>
            <person name="Dash S."/>
            <person name="Ren L."/>
            <person name="Moretzsohn M.C."/>
            <person name="Shirasawa K."/>
            <person name="Huang W."/>
            <person name="Vidigal B."/>
            <person name="Abernathy B."/>
            <person name="Chu Y."/>
            <person name="Niederhuth C.E."/>
            <person name="Umale P."/>
            <person name="Araujo A.C."/>
            <person name="Kozik A."/>
            <person name="Kim K.D."/>
            <person name="Burow M.D."/>
            <person name="Varshney R.K."/>
            <person name="Wang X."/>
            <person name="Zhang X."/>
            <person name="Barkley N."/>
            <person name="Guimaraes P.M."/>
            <person name="Isobe S."/>
            <person name="Guo B."/>
            <person name="Liao B."/>
            <person name="Stalker H.T."/>
            <person name="Schmitz R.J."/>
            <person name="Scheffler B.E."/>
            <person name="Leal-Bertioli S.C."/>
            <person name="Xun X."/>
            <person name="Jackson S.A."/>
            <person name="Michelmore R."/>
            <person name="Ozias-Akins P."/>
        </authorList>
    </citation>
    <scope>NUCLEOTIDE SEQUENCE [LARGE SCALE GENOMIC DNA]</scope>
    <source>
        <strain evidence="2">cv. V14167</strain>
    </source>
</reference>
<dbReference type="RefSeq" id="XP_015944945.1">
    <property type="nucleotide sequence ID" value="XM_016089459.1"/>
</dbReference>
<feature type="compositionally biased region" description="Acidic residues" evidence="1">
    <location>
        <begin position="79"/>
        <end position="92"/>
    </location>
</feature>
<keyword evidence="2" id="KW-1185">Reference proteome</keyword>
<dbReference type="InterPro" id="IPR021109">
    <property type="entry name" value="Peptidase_aspartic_dom_sf"/>
</dbReference>
<dbReference type="CDD" id="cd00303">
    <property type="entry name" value="retropepsin_like"/>
    <property type="match status" value="1"/>
</dbReference>
<sequence>MTETSSYIKNLEIQIGQLIKRIPEIPSNTLLSNIEVNLKEECKSLTIEVMPEPKGVAKEIRARKETEKVTLHAPQLREESEEYSSSEEDGESKEEQIARYLAILRKLKANSFQIEALEEEDEPMVLAKDCTALVQKKLSQKLLHPRSFLIPYTIGTITFEKVLCDHGSSINLMPLSIKKRLGILKVQSAKISLEMADKSLKRAYGTVENVLVKVDNFYISVDFIILDNGEDRDESIILGSPFLATVKAILDV</sequence>
<dbReference type="GeneID" id="107470082"/>
<evidence type="ECO:0000256" key="1">
    <source>
        <dbReference type="SAM" id="MobiDB-lite"/>
    </source>
</evidence>